<dbReference type="EMBL" id="CP133623">
    <property type="protein sequence ID" value="WMV58977.1"/>
    <property type="molecule type" value="Genomic_DNA"/>
</dbReference>
<accession>A0AAF0V6S9</accession>
<proteinExistence type="predicted"/>
<dbReference type="InterPro" id="IPR043502">
    <property type="entry name" value="DNA/RNA_pol_sf"/>
</dbReference>
<protein>
    <recommendedName>
        <fullName evidence="1">Reverse transcriptase/retrotransposon-derived protein RNase H-like domain-containing protein</fullName>
    </recommendedName>
</protein>
<feature type="domain" description="Reverse transcriptase/retrotransposon-derived protein RNase H-like" evidence="1">
    <location>
        <begin position="28"/>
        <end position="76"/>
    </location>
</feature>
<keyword evidence="3" id="KW-1185">Reference proteome</keyword>
<dbReference type="InterPro" id="IPR041577">
    <property type="entry name" value="RT_RNaseH_2"/>
</dbReference>
<dbReference type="InterPro" id="IPR043128">
    <property type="entry name" value="Rev_trsase/Diguanyl_cyclase"/>
</dbReference>
<reference evidence="2" key="1">
    <citation type="submission" date="2023-08" db="EMBL/GenBank/DDBJ databases">
        <title>A de novo genome assembly of Solanum verrucosum Schlechtendal, a Mexican diploid species geographically isolated from the other diploid A-genome species in potato relatives.</title>
        <authorList>
            <person name="Hosaka K."/>
        </authorList>
    </citation>
    <scope>NUCLEOTIDE SEQUENCE</scope>
    <source>
        <tissue evidence="2">Young leaves</tissue>
    </source>
</reference>
<dbReference type="Gene3D" id="3.30.70.270">
    <property type="match status" value="1"/>
</dbReference>
<evidence type="ECO:0000259" key="1">
    <source>
        <dbReference type="Pfam" id="PF17919"/>
    </source>
</evidence>
<dbReference type="SUPFAM" id="SSF56672">
    <property type="entry name" value="DNA/RNA polymerases"/>
    <property type="match status" value="1"/>
</dbReference>
<name>A0AAF0V6S9_SOLVR</name>
<gene>
    <name evidence="2" type="ORF">MTR67_052362</name>
</gene>
<dbReference type="AlphaFoldDB" id="A0AAF0V6S9"/>
<evidence type="ECO:0000313" key="2">
    <source>
        <dbReference type="EMBL" id="WMV58977.1"/>
    </source>
</evidence>
<dbReference type="PANTHER" id="PTHR34072">
    <property type="entry name" value="ENZYMATIC POLYPROTEIN-RELATED"/>
    <property type="match status" value="1"/>
</dbReference>
<evidence type="ECO:0000313" key="3">
    <source>
        <dbReference type="Proteomes" id="UP001234989"/>
    </source>
</evidence>
<dbReference type="Proteomes" id="UP001234989">
    <property type="component" value="Chromosome 12"/>
</dbReference>
<dbReference type="PANTHER" id="PTHR34072:SF57">
    <property type="entry name" value="RNA-DIRECTED DNA POLYMERASE"/>
    <property type="match status" value="1"/>
</dbReference>
<organism evidence="2 3">
    <name type="scientific">Solanum verrucosum</name>
    <dbReference type="NCBI Taxonomy" id="315347"/>
    <lineage>
        <taxon>Eukaryota</taxon>
        <taxon>Viridiplantae</taxon>
        <taxon>Streptophyta</taxon>
        <taxon>Embryophyta</taxon>
        <taxon>Tracheophyta</taxon>
        <taxon>Spermatophyta</taxon>
        <taxon>Magnoliopsida</taxon>
        <taxon>eudicotyledons</taxon>
        <taxon>Gunneridae</taxon>
        <taxon>Pentapetalae</taxon>
        <taxon>asterids</taxon>
        <taxon>lamiids</taxon>
        <taxon>Solanales</taxon>
        <taxon>Solanaceae</taxon>
        <taxon>Solanoideae</taxon>
        <taxon>Solaneae</taxon>
        <taxon>Solanum</taxon>
    </lineage>
</organism>
<sequence>MRFIKDFSKIVIPLCKLLEKESTFIFYNACLEAFKMLKEKLVSAPIIIAPDWNLYFEMMCDASGLKLGVVLGQHKNKFFSFHLLCQQNLELCSNELHRD</sequence>
<dbReference type="Pfam" id="PF17919">
    <property type="entry name" value="RT_RNaseH_2"/>
    <property type="match status" value="1"/>
</dbReference>